<gene>
    <name evidence="1" type="ORF">PGIGA_G00016920</name>
</gene>
<evidence type="ECO:0000313" key="1">
    <source>
        <dbReference type="EMBL" id="MCI4382611.1"/>
    </source>
</evidence>
<evidence type="ECO:0000313" key="2">
    <source>
        <dbReference type="Proteomes" id="UP000829447"/>
    </source>
</evidence>
<sequence>MGKRRALFCLSDKFGAAHVAQKARPSTEDDNERTRDLLYRQMAEHSAEHIPEEEPSSTRNGTDGLEQDPGVRGAEHRSPSTSRHGAESAESARAANSALPRELRKPRSNRPKSKEHKRLNTHRLVLQYIVPCMNSYGLCIVDNFLGEKLGDRIVQEVRRVHEDGSMQDGQLACQTLGQTKAIRGDKIAWVEGIETGCHNIGVLLSRIDKLITFADGKLGSYKIRGRHKAMVACYPGNGAGYVKHVDNPNADGRCVTCIYYLNKNWNAKEHGGVLRIFPEGKSYVADIEPLFDRLLLFWSDRRNPHEVQPSFATRYAITVWYFDSEERAEAKRRFRDSTASSQSSTTS</sequence>
<keyword evidence="2" id="KW-1185">Reference proteome</keyword>
<accession>A0ACC5WV91</accession>
<comment type="caution">
    <text evidence="1">The sequence shown here is derived from an EMBL/GenBank/DDBJ whole genome shotgun (WGS) entry which is preliminary data.</text>
</comment>
<proteinExistence type="predicted"/>
<dbReference type="EMBL" id="CM040463">
    <property type="protein sequence ID" value="MCI4382611.1"/>
    <property type="molecule type" value="Genomic_DNA"/>
</dbReference>
<reference evidence="1 2" key="1">
    <citation type="journal article" date="2022" name="bioRxiv">
        <title>An ancient truncated duplication of the anti-Mullerian hormone receptor type 2 gene is a potential conserved master sex determinant in the Pangasiidae catfish family.</title>
        <authorList>
            <person name="Wen M."/>
            <person name="Pan Q."/>
            <person name="Jouanno E."/>
            <person name="Montfort J."/>
            <person name="Zahm M."/>
            <person name="Cabau C."/>
            <person name="Klopp C."/>
            <person name="Iampietro C."/>
            <person name="Roques C."/>
            <person name="Bouchez O."/>
            <person name="Castinel A."/>
            <person name="Donnadieu C."/>
            <person name="Parrinello H."/>
            <person name="Poncet C."/>
            <person name="Belmonte E."/>
            <person name="Gautier V."/>
            <person name="Avarre J.-C."/>
            <person name="Dugue R."/>
            <person name="Gustiano R."/>
            <person name="Ha T.T.T."/>
            <person name="Campet M."/>
            <person name="Sriphairoj K."/>
            <person name="Ribolli J."/>
            <person name="de Almeida F.L."/>
            <person name="Desvignes T."/>
            <person name="Postlethwait J.H."/>
            <person name="Bucao C.F."/>
            <person name="Robinson-Rechavi M."/>
            <person name="Bobe J."/>
            <person name="Herpin A."/>
            <person name="Guiguen Y."/>
        </authorList>
    </citation>
    <scope>NUCLEOTIDE SEQUENCE [LARGE SCALE GENOMIC DNA]</scope>
    <source>
        <strain evidence="1">YG-Dec2019</strain>
    </source>
</reference>
<dbReference type="Proteomes" id="UP000829447">
    <property type="component" value="Linkage Group LG10"/>
</dbReference>
<organism evidence="1 2">
    <name type="scientific">Pangasianodon gigas</name>
    <name type="common">Mekong giant catfish</name>
    <name type="synonym">Pangasius gigas</name>
    <dbReference type="NCBI Taxonomy" id="30993"/>
    <lineage>
        <taxon>Eukaryota</taxon>
        <taxon>Metazoa</taxon>
        <taxon>Chordata</taxon>
        <taxon>Craniata</taxon>
        <taxon>Vertebrata</taxon>
        <taxon>Euteleostomi</taxon>
        <taxon>Actinopterygii</taxon>
        <taxon>Neopterygii</taxon>
        <taxon>Teleostei</taxon>
        <taxon>Ostariophysi</taxon>
        <taxon>Siluriformes</taxon>
        <taxon>Pangasiidae</taxon>
        <taxon>Pangasianodon</taxon>
    </lineage>
</organism>
<protein>
    <submittedName>
        <fullName evidence="1">Uncharacterized protein</fullName>
    </submittedName>
</protein>
<name>A0ACC5WV91_PANGG</name>